<evidence type="ECO:0000313" key="2">
    <source>
        <dbReference type="EMBL" id="KAK8938920.1"/>
    </source>
</evidence>
<evidence type="ECO:0000313" key="3">
    <source>
        <dbReference type="Proteomes" id="UP001418222"/>
    </source>
</evidence>
<reference evidence="2 3" key="1">
    <citation type="journal article" date="2022" name="Nat. Plants">
        <title>Genomes of leafy and leafless Platanthera orchids illuminate the evolution of mycoheterotrophy.</title>
        <authorList>
            <person name="Li M.H."/>
            <person name="Liu K.W."/>
            <person name="Li Z."/>
            <person name="Lu H.C."/>
            <person name="Ye Q.L."/>
            <person name="Zhang D."/>
            <person name="Wang J.Y."/>
            <person name="Li Y.F."/>
            <person name="Zhong Z.M."/>
            <person name="Liu X."/>
            <person name="Yu X."/>
            <person name="Liu D.K."/>
            <person name="Tu X.D."/>
            <person name="Liu B."/>
            <person name="Hao Y."/>
            <person name="Liao X.Y."/>
            <person name="Jiang Y.T."/>
            <person name="Sun W.H."/>
            <person name="Chen J."/>
            <person name="Chen Y.Q."/>
            <person name="Ai Y."/>
            <person name="Zhai J.W."/>
            <person name="Wu S.S."/>
            <person name="Zhou Z."/>
            <person name="Hsiao Y.Y."/>
            <person name="Wu W.L."/>
            <person name="Chen Y.Y."/>
            <person name="Lin Y.F."/>
            <person name="Hsu J.L."/>
            <person name="Li C.Y."/>
            <person name="Wang Z.W."/>
            <person name="Zhao X."/>
            <person name="Zhong W.Y."/>
            <person name="Ma X.K."/>
            <person name="Ma L."/>
            <person name="Huang J."/>
            <person name="Chen G.Z."/>
            <person name="Huang M.Z."/>
            <person name="Huang L."/>
            <person name="Peng D.H."/>
            <person name="Luo Y.B."/>
            <person name="Zou S.Q."/>
            <person name="Chen S.P."/>
            <person name="Lan S."/>
            <person name="Tsai W.C."/>
            <person name="Van de Peer Y."/>
            <person name="Liu Z.J."/>
        </authorList>
    </citation>
    <scope>NUCLEOTIDE SEQUENCE [LARGE SCALE GENOMIC DNA]</scope>
    <source>
        <strain evidence="2">Lor287</strain>
    </source>
</reference>
<keyword evidence="3" id="KW-1185">Reference proteome</keyword>
<dbReference type="AlphaFoldDB" id="A0AAP0G5V9"/>
<dbReference type="EMBL" id="JBBWWQ010000009">
    <property type="protein sequence ID" value="KAK8938920.1"/>
    <property type="molecule type" value="Genomic_DNA"/>
</dbReference>
<evidence type="ECO:0000256" key="1">
    <source>
        <dbReference type="SAM" id="MobiDB-lite"/>
    </source>
</evidence>
<comment type="caution">
    <text evidence="2">The sequence shown here is derived from an EMBL/GenBank/DDBJ whole genome shotgun (WGS) entry which is preliminary data.</text>
</comment>
<dbReference type="Proteomes" id="UP001418222">
    <property type="component" value="Unassembled WGS sequence"/>
</dbReference>
<sequence>MEVDIHFIKDHLDKGNICTPFVSSFDQLADVFTKGLSSDNFKNNTDKGRDPHSHRQYPPEGWQKRKKTLDSCYSLRLIGGHQE</sequence>
<name>A0AAP0G5V9_9ASPA</name>
<feature type="compositionally biased region" description="Basic and acidic residues" evidence="1">
    <location>
        <begin position="44"/>
        <end position="53"/>
    </location>
</feature>
<protein>
    <submittedName>
        <fullName evidence="2">Uncharacterized protein</fullName>
    </submittedName>
</protein>
<proteinExistence type="predicted"/>
<feature type="region of interest" description="Disordered" evidence="1">
    <location>
        <begin position="36"/>
        <end position="65"/>
    </location>
</feature>
<gene>
    <name evidence="2" type="ORF">KSP39_PZI011484</name>
</gene>
<organism evidence="2 3">
    <name type="scientific">Platanthera zijinensis</name>
    <dbReference type="NCBI Taxonomy" id="2320716"/>
    <lineage>
        <taxon>Eukaryota</taxon>
        <taxon>Viridiplantae</taxon>
        <taxon>Streptophyta</taxon>
        <taxon>Embryophyta</taxon>
        <taxon>Tracheophyta</taxon>
        <taxon>Spermatophyta</taxon>
        <taxon>Magnoliopsida</taxon>
        <taxon>Liliopsida</taxon>
        <taxon>Asparagales</taxon>
        <taxon>Orchidaceae</taxon>
        <taxon>Orchidoideae</taxon>
        <taxon>Orchideae</taxon>
        <taxon>Orchidinae</taxon>
        <taxon>Platanthera</taxon>
    </lineage>
</organism>
<accession>A0AAP0G5V9</accession>